<organism evidence="2 3">
    <name type="scientific">Asticcacaulis excentricus</name>
    <dbReference type="NCBI Taxonomy" id="78587"/>
    <lineage>
        <taxon>Bacteria</taxon>
        <taxon>Pseudomonadati</taxon>
        <taxon>Pseudomonadota</taxon>
        <taxon>Alphaproteobacteria</taxon>
        <taxon>Caulobacterales</taxon>
        <taxon>Caulobacteraceae</taxon>
        <taxon>Asticcacaulis</taxon>
    </lineage>
</organism>
<dbReference type="Pfam" id="PF09916">
    <property type="entry name" value="DUF2145"/>
    <property type="match status" value="1"/>
</dbReference>
<dbReference type="RefSeq" id="WP_126420885.1">
    <property type="nucleotide sequence ID" value="NZ_AP018827.1"/>
</dbReference>
<reference evidence="3" key="2">
    <citation type="journal article" date="2017" name="Plant Physiol. Biochem.">
        <title>Differential oxidative and antioxidative response of duckweed Lemna minor toward plant growth promoting/inhibiting bacteria.</title>
        <authorList>
            <person name="Ishizawa H."/>
            <person name="Kuroda M."/>
            <person name="Morikawa M."/>
            <person name="Ike M."/>
        </authorList>
    </citation>
    <scope>NUCLEOTIDE SEQUENCE [LARGE SCALE GENOMIC DNA]</scope>
    <source>
        <strain evidence="3">M6</strain>
    </source>
</reference>
<dbReference type="InterPro" id="IPR014547">
    <property type="entry name" value="UCP028477"/>
</dbReference>
<proteinExistence type="predicted"/>
<feature type="signal peptide" evidence="1">
    <location>
        <begin position="1"/>
        <end position="19"/>
    </location>
</feature>
<dbReference type="EMBL" id="AP018827">
    <property type="protein sequence ID" value="BBF80496.1"/>
    <property type="molecule type" value="Genomic_DNA"/>
</dbReference>
<dbReference type="AlphaFoldDB" id="A0A3G9G1H2"/>
<feature type="chain" id="PRO_5018155025" description="DUF2145 domain-containing protein" evidence="1">
    <location>
        <begin position="20"/>
        <end position="267"/>
    </location>
</feature>
<reference evidence="3" key="1">
    <citation type="journal article" date="2017" name="Biotechnol. Biofuels">
        <title>Evaluation of environmental bacterial communities as a factor affecting the growth of duckweed Lemna minor.</title>
        <authorList>
            <person name="Ishizawa H."/>
            <person name="Kuroda M."/>
            <person name="Morikawa M."/>
            <person name="Ike M."/>
        </authorList>
    </citation>
    <scope>NUCLEOTIDE SEQUENCE [LARGE SCALE GENOMIC DNA]</scope>
    <source>
        <strain evidence="3">M6</strain>
    </source>
</reference>
<evidence type="ECO:0008006" key="4">
    <source>
        <dbReference type="Google" id="ProtNLM"/>
    </source>
</evidence>
<accession>A0A3G9G1H2</accession>
<gene>
    <name evidence="2" type="ORF">EM6_1080</name>
</gene>
<sequence>MWRAALLAVSLLLPTGAWAGNESGDSAANAKPHFSPPEAAAFAKQIEQNLAARGARVAIVFRTSRAHDKLPPGIAYTHGAFWVHSDITTAGGRHLQGYAVYNLYHGDGKTLPVSQSYLKQDFPLNFASVSAEDDVGVIIPTPEMQRRLRALIGTPAYARLHVSDYSLVSNPLEAKYQNCVEFVLDVVAAAAWETDSYPQIKANLTRWFEPTTVKAGFVQRTLGPMADARLRTDDHPGAIRTATYESLSAFMLKHELATEAYVIRRTQ</sequence>
<dbReference type="Proteomes" id="UP000278756">
    <property type="component" value="Chromosome 1"/>
</dbReference>
<evidence type="ECO:0000313" key="3">
    <source>
        <dbReference type="Proteomes" id="UP000278756"/>
    </source>
</evidence>
<dbReference type="OrthoDB" id="8893883at2"/>
<protein>
    <recommendedName>
        <fullName evidence="4">DUF2145 domain-containing protein</fullName>
    </recommendedName>
</protein>
<keyword evidence="1" id="KW-0732">Signal</keyword>
<evidence type="ECO:0000313" key="2">
    <source>
        <dbReference type="EMBL" id="BBF80496.1"/>
    </source>
</evidence>
<name>A0A3G9G1H2_9CAUL</name>
<evidence type="ECO:0000256" key="1">
    <source>
        <dbReference type="SAM" id="SignalP"/>
    </source>
</evidence>